<feature type="domain" description="CNH" evidence="1">
    <location>
        <begin position="96"/>
        <end position="241"/>
    </location>
</feature>
<reference evidence="2 3" key="1">
    <citation type="submission" date="2019-01" db="EMBL/GenBank/DDBJ databases">
        <authorList>
            <person name="Alioto T."/>
            <person name="Alioto T."/>
        </authorList>
    </citation>
    <scope>NUCLEOTIDE SEQUENCE [LARGE SCALE GENOMIC DNA]</scope>
</reference>
<dbReference type="Pfam" id="PF00780">
    <property type="entry name" value="CNH"/>
    <property type="match status" value="1"/>
</dbReference>
<gene>
    <name evidence="2" type="ORF">LYPA_23C021665</name>
</gene>
<sequence>MFNSWHPEFCFLRTETSLESLRVTASQLSAPSSRYSVPTPAGSGRDKCEWVGVLGDLQRTLRRSHSRDRSVYVLKEAEDSGLPQTKTAQTSALIDHKRIALGNEEGLFVVHVTIDEIIRVGDVKKIHQLELIPQGQMVAVIPGRSHRAQLFPMSALDGRKTDIHKLAETKGCQTMTSGTVCQGAHTCLSVARKSQVFCYELFQSKKLSHRKFKELQIPTKVQWMAIFSEQLGVGFQAGFLRHPLRREGIPYTMLHSHDPTLSFIAH</sequence>
<accession>A0A485MQ90</accession>
<dbReference type="GO" id="GO:0016301">
    <property type="term" value="F:kinase activity"/>
    <property type="evidence" value="ECO:0007669"/>
    <property type="project" value="UniProtKB-KW"/>
</dbReference>
<keyword evidence="2" id="KW-0808">Transferase</keyword>
<dbReference type="EMBL" id="CAAGRJ010004511">
    <property type="protein sequence ID" value="VFV22467.1"/>
    <property type="molecule type" value="Genomic_DNA"/>
</dbReference>
<dbReference type="AlphaFoldDB" id="A0A485MQ90"/>
<organism evidence="2 3">
    <name type="scientific">Lynx pardinus</name>
    <name type="common">Iberian lynx</name>
    <name type="synonym">Felis pardina</name>
    <dbReference type="NCBI Taxonomy" id="191816"/>
    <lineage>
        <taxon>Eukaryota</taxon>
        <taxon>Metazoa</taxon>
        <taxon>Chordata</taxon>
        <taxon>Craniata</taxon>
        <taxon>Vertebrata</taxon>
        <taxon>Euteleostomi</taxon>
        <taxon>Mammalia</taxon>
        <taxon>Eutheria</taxon>
        <taxon>Laurasiatheria</taxon>
        <taxon>Carnivora</taxon>
        <taxon>Feliformia</taxon>
        <taxon>Felidae</taxon>
        <taxon>Felinae</taxon>
        <taxon>Lynx</taxon>
    </lineage>
</organism>
<keyword evidence="2" id="KW-0418">Kinase</keyword>
<dbReference type="InterPro" id="IPR001180">
    <property type="entry name" value="CNH_dom"/>
</dbReference>
<evidence type="ECO:0000313" key="2">
    <source>
        <dbReference type="EMBL" id="VFV22467.1"/>
    </source>
</evidence>
<protein>
    <submittedName>
        <fullName evidence="2">Serine threonine-protein kinase mrck</fullName>
    </submittedName>
</protein>
<evidence type="ECO:0000259" key="1">
    <source>
        <dbReference type="Pfam" id="PF00780"/>
    </source>
</evidence>
<proteinExistence type="predicted"/>
<keyword evidence="3" id="KW-1185">Reference proteome</keyword>
<evidence type="ECO:0000313" key="3">
    <source>
        <dbReference type="Proteomes" id="UP000386466"/>
    </source>
</evidence>
<dbReference type="Proteomes" id="UP000386466">
    <property type="component" value="Unassembled WGS sequence"/>
</dbReference>
<name>A0A485MQ90_LYNPA</name>